<comment type="subcellular location">
    <subcellularLocation>
        <location evidence="1">Cell outer membrane</location>
        <topology evidence="1">Multi-pass membrane protein</topology>
    </subcellularLocation>
</comment>
<dbReference type="PANTHER" id="PTHR30069">
    <property type="entry name" value="TONB-DEPENDENT OUTER MEMBRANE RECEPTOR"/>
    <property type="match status" value="1"/>
</dbReference>
<protein>
    <submittedName>
        <fullName evidence="8">TonB-dependent receptor-like protein</fullName>
    </submittedName>
</protein>
<sequence length="767" mass="86006">MTKVYSHYIIKYSFILLFLYGINICVAQAQESKPFTFSGVIKDAQTGEVVPFASVFLEGTSIGMASDFDGKFSFHVPKGTFEVVVSVVGFATQRKKIDFQKNETWNPFLAIEENVLGEVEVTVSEWEQKIQTNEVSVIAISIEEMENIPSIAGNFDPIKVTQLLPGVGKGFEGSSDMFVRGGDADQNLVLLDNAIVYNAGHLFGFMSVFNSAVLNDVTLTTGGFNASDGGRLSSVMKVNTKDPDLQQFRMKGEIGSLASQLAIETPIVKDKLSISLAGRRTYADKVAEATGQDLPYYFYDVNGKITYKANKNNTISFSAFKGDDIMAIETGDFDSNTGLINKNDAYALNWKHTFSPKLSLSSALTSSGFSYNLRNVDQNELVNISYSIRSLGFKNTVDYYDGKNNLWKTGVDYTMHALSPYTVLSEGDVSNVVPNQRSNSKFMHEIAPFVSHERQLTDRIQATLGFRVSSAVLAESAYIGFEPRALMTLSLTDKESVKMSYSRMNQYLHRLSNSSVALPTDIWYPSNEIVKPQNSHQVTVGYHRNLPKWKSLFTLEFFYKKLNNLVEYKEGSNAQFSTEFDDILLQGEGRSLGMEVLLRKKEGKFTGWIAYTLAKSERQFSDINYGAWFPSRYDRRHNVSIVGNYILHPRWKLSGTWEYLSGARFTPIIARYLTLNPVSTVVDIVPVYSSRNGVKLADVHRLDLSVEFSSKPEKKVQWKIVAGAYNVYNRTSPVGIVLSYDRDANTYRYEQPGLFGMLPFMNVSFSL</sequence>
<dbReference type="OrthoDB" id="9803050at2"/>
<accession>A0A315YWQ2</accession>
<keyword evidence="5" id="KW-0732">Signal</keyword>
<dbReference type="SUPFAM" id="SSF49464">
    <property type="entry name" value="Carboxypeptidase regulatory domain-like"/>
    <property type="match status" value="1"/>
</dbReference>
<dbReference type="InterPro" id="IPR037066">
    <property type="entry name" value="Plug_dom_sf"/>
</dbReference>
<dbReference type="GO" id="GO:0009279">
    <property type="term" value="C:cell outer membrane"/>
    <property type="evidence" value="ECO:0007669"/>
    <property type="project" value="UniProtKB-SubCell"/>
</dbReference>
<keyword evidence="7" id="KW-0998">Cell outer membrane</keyword>
<evidence type="ECO:0000256" key="4">
    <source>
        <dbReference type="ARBA" id="ARBA00022692"/>
    </source>
</evidence>
<evidence type="ECO:0000256" key="1">
    <source>
        <dbReference type="ARBA" id="ARBA00004571"/>
    </source>
</evidence>
<keyword evidence="6" id="KW-0472">Membrane</keyword>
<dbReference type="Pfam" id="PF13715">
    <property type="entry name" value="CarbopepD_reg_2"/>
    <property type="match status" value="1"/>
</dbReference>
<evidence type="ECO:0000256" key="3">
    <source>
        <dbReference type="ARBA" id="ARBA00022452"/>
    </source>
</evidence>
<dbReference type="EMBL" id="QGDO01000011">
    <property type="protein sequence ID" value="PWJ34200.1"/>
    <property type="molecule type" value="Genomic_DNA"/>
</dbReference>
<evidence type="ECO:0000256" key="5">
    <source>
        <dbReference type="ARBA" id="ARBA00022729"/>
    </source>
</evidence>
<evidence type="ECO:0000313" key="9">
    <source>
        <dbReference type="Proteomes" id="UP000245535"/>
    </source>
</evidence>
<comment type="caution">
    <text evidence="8">The sequence shown here is derived from an EMBL/GenBank/DDBJ whole genome shotgun (WGS) entry which is preliminary data.</text>
</comment>
<keyword evidence="2" id="KW-0813">Transport</keyword>
<dbReference type="AlphaFoldDB" id="A0A315YWQ2"/>
<dbReference type="RefSeq" id="WP_109623058.1">
    <property type="nucleotide sequence ID" value="NZ_QGDO01000011.1"/>
</dbReference>
<dbReference type="Gene3D" id="2.40.170.20">
    <property type="entry name" value="TonB-dependent receptor, beta-barrel domain"/>
    <property type="match status" value="1"/>
</dbReference>
<gene>
    <name evidence="8" type="ORF">BC781_111110</name>
</gene>
<dbReference type="Gene3D" id="2.60.40.1120">
    <property type="entry name" value="Carboxypeptidase-like, regulatory domain"/>
    <property type="match status" value="1"/>
</dbReference>
<keyword evidence="9" id="KW-1185">Reference proteome</keyword>
<dbReference type="InterPro" id="IPR036942">
    <property type="entry name" value="Beta-barrel_TonB_sf"/>
</dbReference>
<dbReference type="SUPFAM" id="SSF56935">
    <property type="entry name" value="Porins"/>
    <property type="match status" value="1"/>
</dbReference>
<dbReference type="Proteomes" id="UP000245535">
    <property type="component" value="Unassembled WGS sequence"/>
</dbReference>
<keyword evidence="3" id="KW-1134">Transmembrane beta strand</keyword>
<keyword evidence="8" id="KW-0675">Receptor</keyword>
<name>A0A315YWQ2_SEDFL</name>
<evidence type="ECO:0000313" key="8">
    <source>
        <dbReference type="EMBL" id="PWJ34200.1"/>
    </source>
</evidence>
<organism evidence="8 9">
    <name type="scientific">Sediminitomix flava</name>
    <dbReference type="NCBI Taxonomy" id="379075"/>
    <lineage>
        <taxon>Bacteria</taxon>
        <taxon>Pseudomonadati</taxon>
        <taxon>Bacteroidota</taxon>
        <taxon>Cytophagia</taxon>
        <taxon>Cytophagales</taxon>
        <taxon>Flammeovirgaceae</taxon>
        <taxon>Sediminitomix</taxon>
    </lineage>
</organism>
<reference evidence="8 9" key="1">
    <citation type="submission" date="2018-03" db="EMBL/GenBank/DDBJ databases">
        <title>Genomic Encyclopedia of Archaeal and Bacterial Type Strains, Phase II (KMG-II): from individual species to whole genera.</title>
        <authorList>
            <person name="Goeker M."/>
        </authorList>
    </citation>
    <scope>NUCLEOTIDE SEQUENCE [LARGE SCALE GENOMIC DNA]</scope>
    <source>
        <strain evidence="8 9">DSM 28229</strain>
    </source>
</reference>
<dbReference type="PANTHER" id="PTHR30069:SF29">
    <property type="entry name" value="HEMOGLOBIN AND HEMOGLOBIN-HAPTOGLOBIN-BINDING PROTEIN 1-RELATED"/>
    <property type="match status" value="1"/>
</dbReference>
<dbReference type="GO" id="GO:0044718">
    <property type="term" value="P:siderophore transmembrane transport"/>
    <property type="evidence" value="ECO:0007669"/>
    <property type="project" value="TreeGrafter"/>
</dbReference>
<dbReference type="InterPro" id="IPR008969">
    <property type="entry name" value="CarboxyPept-like_regulatory"/>
</dbReference>
<evidence type="ECO:0000256" key="7">
    <source>
        <dbReference type="ARBA" id="ARBA00023237"/>
    </source>
</evidence>
<evidence type="ECO:0000256" key="2">
    <source>
        <dbReference type="ARBA" id="ARBA00022448"/>
    </source>
</evidence>
<dbReference type="GO" id="GO:0015344">
    <property type="term" value="F:siderophore uptake transmembrane transporter activity"/>
    <property type="evidence" value="ECO:0007669"/>
    <property type="project" value="TreeGrafter"/>
</dbReference>
<evidence type="ECO:0000256" key="6">
    <source>
        <dbReference type="ARBA" id="ARBA00023136"/>
    </source>
</evidence>
<dbReference type="InterPro" id="IPR039426">
    <property type="entry name" value="TonB-dep_rcpt-like"/>
</dbReference>
<dbReference type="Gene3D" id="2.170.130.10">
    <property type="entry name" value="TonB-dependent receptor, plug domain"/>
    <property type="match status" value="1"/>
</dbReference>
<keyword evidence="4" id="KW-0812">Transmembrane</keyword>
<proteinExistence type="predicted"/>